<reference evidence="1 2" key="1">
    <citation type="journal article" date="2024" name="BMC Genomics">
        <title>De novo assembly and annotation of Popillia japonica's genome with initial clues to its potential as an invasive pest.</title>
        <authorList>
            <person name="Cucini C."/>
            <person name="Boschi S."/>
            <person name="Funari R."/>
            <person name="Cardaioli E."/>
            <person name="Iannotti N."/>
            <person name="Marturano G."/>
            <person name="Paoli F."/>
            <person name="Bruttini M."/>
            <person name="Carapelli A."/>
            <person name="Frati F."/>
            <person name="Nardi F."/>
        </authorList>
    </citation>
    <scope>NUCLEOTIDE SEQUENCE [LARGE SCALE GENOMIC DNA]</scope>
    <source>
        <strain evidence="1">DMR45628</strain>
    </source>
</reference>
<dbReference type="Proteomes" id="UP001458880">
    <property type="component" value="Unassembled WGS sequence"/>
</dbReference>
<organism evidence="1 2">
    <name type="scientific">Popillia japonica</name>
    <name type="common">Japanese beetle</name>
    <dbReference type="NCBI Taxonomy" id="7064"/>
    <lineage>
        <taxon>Eukaryota</taxon>
        <taxon>Metazoa</taxon>
        <taxon>Ecdysozoa</taxon>
        <taxon>Arthropoda</taxon>
        <taxon>Hexapoda</taxon>
        <taxon>Insecta</taxon>
        <taxon>Pterygota</taxon>
        <taxon>Neoptera</taxon>
        <taxon>Endopterygota</taxon>
        <taxon>Coleoptera</taxon>
        <taxon>Polyphaga</taxon>
        <taxon>Scarabaeiformia</taxon>
        <taxon>Scarabaeidae</taxon>
        <taxon>Rutelinae</taxon>
        <taxon>Popillia</taxon>
    </lineage>
</organism>
<keyword evidence="2" id="KW-1185">Reference proteome</keyword>
<name>A0AAW1LBF2_POPJA</name>
<evidence type="ECO:0000313" key="2">
    <source>
        <dbReference type="Proteomes" id="UP001458880"/>
    </source>
</evidence>
<comment type="caution">
    <text evidence="1">The sequence shown here is derived from an EMBL/GenBank/DDBJ whole genome shotgun (WGS) entry which is preliminary data.</text>
</comment>
<proteinExistence type="predicted"/>
<evidence type="ECO:0000313" key="1">
    <source>
        <dbReference type="EMBL" id="KAK9731266.1"/>
    </source>
</evidence>
<dbReference type="AlphaFoldDB" id="A0AAW1LBF2"/>
<sequence>MSQQTERDTNLKESADANLSGHYIQYHVKYAVILECHHYDPVLALSDNNTIGTKLGYWVLLFGTYYLELVIGEEHT</sequence>
<gene>
    <name evidence="1" type="ORF">QE152_g13780</name>
</gene>
<dbReference type="EMBL" id="JASPKY010000135">
    <property type="protein sequence ID" value="KAK9731266.1"/>
    <property type="molecule type" value="Genomic_DNA"/>
</dbReference>
<protein>
    <submittedName>
        <fullName evidence="1">Uncharacterized protein</fullName>
    </submittedName>
</protein>
<accession>A0AAW1LBF2</accession>